<dbReference type="InterPro" id="IPR052643">
    <property type="entry name" value="ERP44"/>
</dbReference>
<dbReference type="PANTHER" id="PTHR46295">
    <property type="entry name" value="ENDOPLASMIC RETICULUM RESIDENT PROTEIN 44"/>
    <property type="match status" value="1"/>
</dbReference>
<name>T1J2G5_STRMM</name>
<dbReference type="EMBL" id="JH431806">
    <property type="status" value="NOT_ANNOTATED_CDS"/>
    <property type="molecule type" value="Genomic_DNA"/>
</dbReference>
<evidence type="ECO:0000256" key="1">
    <source>
        <dbReference type="SAM" id="MobiDB-lite"/>
    </source>
</evidence>
<reference evidence="5" key="1">
    <citation type="submission" date="2011-05" db="EMBL/GenBank/DDBJ databases">
        <authorList>
            <person name="Richards S.R."/>
            <person name="Qu J."/>
            <person name="Jiang H."/>
            <person name="Jhangiani S.N."/>
            <person name="Agravi P."/>
            <person name="Goodspeed R."/>
            <person name="Gross S."/>
            <person name="Mandapat C."/>
            <person name="Jackson L."/>
            <person name="Mathew T."/>
            <person name="Pu L."/>
            <person name="Thornton R."/>
            <person name="Saada N."/>
            <person name="Wilczek-Boney K.B."/>
            <person name="Lee S."/>
            <person name="Kovar C."/>
            <person name="Wu Y."/>
            <person name="Scherer S.E."/>
            <person name="Worley K.C."/>
            <person name="Muzny D.M."/>
            <person name="Gibbs R."/>
        </authorList>
    </citation>
    <scope>NUCLEOTIDE SEQUENCE</scope>
    <source>
        <strain evidence="5">Brora</strain>
    </source>
</reference>
<feature type="signal peptide" evidence="2">
    <location>
        <begin position="1"/>
        <end position="16"/>
    </location>
</feature>
<dbReference type="InterPro" id="IPR036249">
    <property type="entry name" value="Thioredoxin-like_sf"/>
</dbReference>
<dbReference type="GO" id="GO:0003756">
    <property type="term" value="F:protein disulfide isomerase activity"/>
    <property type="evidence" value="ECO:0007669"/>
    <property type="project" value="TreeGrafter"/>
</dbReference>
<proteinExistence type="predicted"/>
<dbReference type="GO" id="GO:0006457">
    <property type="term" value="P:protein folding"/>
    <property type="evidence" value="ECO:0007669"/>
    <property type="project" value="TreeGrafter"/>
</dbReference>
<dbReference type="Pfam" id="PF13848">
    <property type="entry name" value="Thioredoxin_6"/>
    <property type="match status" value="1"/>
</dbReference>
<dbReference type="GO" id="GO:0005793">
    <property type="term" value="C:endoplasmic reticulum-Golgi intermediate compartment"/>
    <property type="evidence" value="ECO:0007669"/>
    <property type="project" value="TreeGrafter"/>
</dbReference>
<dbReference type="SUPFAM" id="SSF52833">
    <property type="entry name" value="Thioredoxin-like"/>
    <property type="match status" value="3"/>
</dbReference>
<protein>
    <recommendedName>
        <fullName evidence="3">Thioredoxin domain-containing protein</fullName>
    </recommendedName>
</protein>
<sequence>MVLKGCIICLVPSVFSGAVQLNSNNFDDLVASHEVVFLNFYADWCRFSQILAPIFDETADKINAEFPEKGKALIGKVDCDNEQALGKRFHISKYPTLKLIRQGFLAKREFRGQRAADAFVTYIREQLQDPVKQIKTKEELDNIDQQKRNVIAYFQDVTVPTYDVYRRVAMNLRDDCDFYIAFGDGFNDDRLGGEKIVFRSPFIKISSEEKRYTESASDFRALNLWITNLCIPLVREITFENAEEFTEEGLPFLILFHHPDDREIVEKYNNVIYTQLASEKAAVNYLTADGLKFAHPLHHLGKALEDLPVIAIDSFRHMYLFSDVKQMTVPGKLKEFIDDLYSGKLHREYHYGPDPTPDEVGEKESTTPPESTFKKLAPSRNRYTLLRDEL</sequence>
<dbReference type="Proteomes" id="UP000014500">
    <property type="component" value="Unassembled WGS sequence"/>
</dbReference>
<evidence type="ECO:0000313" key="5">
    <source>
        <dbReference type="Proteomes" id="UP000014500"/>
    </source>
</evidence>
<dbReference type="STRING" id="126957.T1J2G5"/>
<feature type="region of interest" description="Disordered" evidence="1">
    <location>
        <begin position="351"/>
        <end position="374"/>
    </location>
</feature>
<dbReference type="OMA" id="DWCRFSN"/>
<dbReference type="Gene3D" id="3.40.30.10">
    <property type="entry name" value="Glutaredoxin"/>
    <property type="match status" value="3"/>
</dbReference>
<dbReference type="GO" id="GO:0005789">
    <property type="term" value="C:endoplasmic reticulum membrane"/>
    <property type="evidence" value="ECO:0007669"/>
    <property type="project" value="TreeGrafter"/>
</dbReference>
<dbReference type="FunFam" id="3.40.30.10:FF:000051">
    <property type="entry name" value="endoplasmic reticulum resident protein 44"/>
    <property type="match status" value="1"/>
</dbReference>
<dbReference type="eggNOG" id="KOG0912">
    <property type="taxonomic scope" value="Eukaryota"/>
</dbReference>
<dbReference type="PhylomeDB" id="T1J2G5"/>
<dbReference type="InterPro" id="IPR013766">
    <property type="entry name" value="Thioredoxin_domain"/>
</dbReference>
<dbReference type="AlphaFoldDB" id="T1J2G5"/>
<dbReference type="Pfam" id="PF00085">
    <property type="entry name" value="Thioredoxin"/>
    <property type="match status" value="1"/>
</dbReference>
<accession>T1J2G5</accession>
<evidence type="ECO:0000256" key="2">
    <source>
        <dbReference type="SAM" id="SignalP"/>
    </source>
</evidence>
<dbReference type="HOGENOM" id="CLU_054449_1_0_1"/>
<dbReference type="EnsemblMetazoa" id="SMAR007757-RA">
    <property type="protein sequence ID" value="SMAR007757-PA"/>
    <property type="gene ID" value="SMAR007757"/>
</dbReference>
<keyword evidence="5" id="KW-1185">Reference proteome</keyword>
<organism evidence="4 5">
    <name type="scientific">Strigamia maritima</name>
    <name type="common">European centipede</name>
    <name type="synonym">Geophilus maritimus</name>
    <dbReference type="NCBI Taxonomy" id="126957"/>
    <lineage>
        <taxon>Eukaryota</taxon>
        <taxon>Metazoa</taxon>
        <taxon>Ecdysozoa</taxon>
        <taxon>Arthropoda</taxon>
        <taxon>Myriapoda</taxon>
        <taxon>Chilopoda</taxon>
        <taxon>Pleurostigmophora</taxon>
        <taxon>Geophilomorpha</taxon>
        <taxon>Linotaeniidae</taxon>
        <taxon>Strigamia</taxon>
    </lineage>
</organism>
<keyword evidence="2" id="KW-0732">Signal</keyword>
<evidence type="ECO:0000313" key="4">
    <source>
        <dbReference type="EnsemblMetazoa" id="SMAR007757-PA"/>
    </source>
</evidence>
<dbReference type="PROSITE" id="PS51352">
    <property type="entry name" value="THIOREDOXIN_2"/>
    <property type="match status" value="1"/>
</dbReference>
<evidence type="ECO:0000259" key="3">
    <source>
        <dbReference type="PROSITE" id="PS51352"/>
    </source>
</evidence>
<feature type="domain" description="Thioredoxin" evidence="3">
    <location>
        <begin position="1"/>
        <end position="128"/>
    </location>
</feature>
<reference evidence="4" key="2">
    <citation type="submission" date="2015-02" db="UniProtKB">
        <authorList>
            <consortium name="EnsemblMetazoa"/>
        </authorList>
    </citation>
    <scope>IDENTIFICATION</scope>
</reference>
<dbReference type="PANTHER" id="PTHR46295:SF1">
    <property type="entry name" value="ENDOPLASMIC RETICULUM RESIDENT PROTEIN 44"/>
    <property type="match status" value="1"/>
</dbReference>
<feature type="chain" id="PRO_5004590248" description="Thioredoxin domain-containing protein" evidence="2">
    <location>
        <begin position="17"/>
        <end position="390"/>
    </location>
</feature>